<keyword evidence="5" id="KW-0547">Nucleotide-binding</keyword>
<evidence type="ECO:0000256" key="7">
    <source>
        <dbReference type="ARBA" id="ARBA00022840"/>
    </source>
</evidence>
<evidence type="ECO:0000256" key="5">
    <source>
        <dbReference type="ARBA" id="ARBA00022741"/>
    </source>
</evidence>
<feature type="transmembrane region" description="Helical" evidence="10">
    <location>
        <begin position="132"/>
        <end position="154"/>
    </location>
</feature>
<keyword evidence="4" id="KW-0808">Transferase</keyword>
<dbReference type="GO" id="GO:0005524">
    <property type="term" value="F:ATP binding"/>
    <property type="evidence" value="ECO:0007669"/>
    <property type="project" value="UniProtKB-KW"/>
</dbReference>
<evidence type="ECO:0000256" key="3">
    <source>
        <dbReference type="ARBA" id="ARBA00022553"/>
    </source>
</evidence>
<dbReference type="EMBL" id="BOPO01000076">
    <property type="protein sequence ID" value="GIL28683.1"/>
    <property type="molecule type" value="Genomic_DNA"/>
</dbReference>
<keyword evidence="3" id="KW-0597">Phosphoprotein</keyword>
<keyword evidence="10" id="KW-0812">Transmembrane</keyword>
<comment type="catalytic activity">
    <reaction evidence="1">
        <text>ATP + protein L-histidine = ADP + protein N-phospho-L-histidine.</text>
        <dbReference type="EC" id="2.7.13.3"/>
    </reaction>
</comment>
<protein>
    <recommendedName>
        <fullName evidence="2">histidine kinase</fullName>
        <ecNumber evidence="2">2.7.13.3</ecNumber>
    </recommendedName>
</protein>
<dbReference type="PANTHER" id="PTHR24421">
    <property type="entry name" value="NITRATE/NITRITE SENSOR PROTEIN NARX-RELATED"/>
    <property type="match status" value="1"/>
</dbReference>
<feature type="compositionally biased region" description="Low complexity" evidence="9">
    <location>
        <begin position="368"/>
        <end position="386"/>
    </location>
</feature>
<evidence type="ECO:0000259" key="11">
    <source>
        <dbReference type="Pfam" id="PF02518"/>
    </source>
</evidence>
<evidence type="ECO:0000313" key="13">
    <source>
        <dbReference type="EMBL" id="GIL28683.1"/>
    </source>
</evidence>
<keyword evidence="10" id="KW-0472">Membrane</keyword>
<dbReference type="GO" id="GO:0000155">
    <property type="term" value="F:phosphorelay sensor kinase activity"/>
    <property type="evidence" value="ECO:0007669"/>
    <property type="project" value="InterPro"/>
</dbReference>
<dbReference type="InterPro" id="IPR050482">
    <property type="entry name" value="Sensor_HK_TwoCompSys"/>
</dbReference>
<dbReference type="Pfam" id="PF02518">
    <property type="entry name" value="HATPase_c"/>
    <property type="match status" value="1"/>
</dbReference>
<keyword evidence="6 13" id="KW-0418">Kinase</keyword>
<dbReference type="Gene3D" id="1.20.5.1930">
    <property type="match status" value="1"/>
</dbReference>
<dbReference type="InterPro" id="IPR011712">
    <property type="entry name" value="Sig_transdc_His_kin_sub3_dim/P"/>
</dbReference>
<dbReference type="AlphaFoldDB" id="A0A8J4AHA7"/>
<feature type="transmembrane region" description="Helical" evidence="10">
    <location>
        <begin position="64"/>
        <end position="93"/>
    </location>
</feature>
<dbReference type="GO" id="GO:0046983">
    <property type="term" value="F:protein dimerization activity"/>
    <property type="evidence" value="ECO:0007669"/>
    <property type="project" value="InterPro"/>
</dbReference>
<proteinExistence type="predicted"/>
<dbReference type="Gene3D" id="3.30.565.10">
    <property type="entry name" value="Histidine kinase-like ATPase, C-terminal domain"/>
    <property type="match status" value="1"/>
</dbReference>
<evidence type="ECO:0000256" key="6">
    <source>
        <dbReference type="ARBA" id="ARBA00022777"/>
    </source>
</evidence>
<dbReference type="CDD" id="cd16917">
    <property type="entry name" value="HATPase_UhpB-NarQ-NarX-like"/>
    <property type="match status" value="1"/>
</dbReference>
<feature type="transmembrane region" description="Helical" evidence="10">
    <location>
        <begin position="12"/>
        <end position="30"/>
    </location>
</feature>
<evidence type="ECO:0000256" key="9">
    <source>
        <dbReference type="SAM" id="MobiDB-lite"/>
    </source>
</evidence>
<feature type="domain" description="Signal transduction histidine kinase subgroup 3 dimerisation and phosphoacceptor" evidence="12">
    <location>
        <begin position="180"/>
        <end position="248"/>
    </location>
</feature>
<accession>A0A8J4AHA7</accession>
<evidence type="ECO:0000256" key="8">
    <source>
        <dbReference type="ARBA" id="ARBA00023012"/>
    </source>
</evidence>
<keyword evidence="7" id="KW-0067">ATP-binding</keyword>
<keyword evidence="10" id="KW-1133">Transmembrane helix</keyword>
<dbReference type="SUPFAM" id="SSF55874">
    <property type="entry name" value="ATPase domain of HSP90 chaperone/DNA topoisomerase II/histidine kinase"/>
    <property type="match status" value="1"/>
</dbReference>
<dbReference type="EC" id="2.7.13.3" evidence="2"/>
<feature type="transmembrane region" description="Helical" evidence="10">
    <location>
        <begin position="37"/>
        <end position="58"/>
    </location>
</feature>
<gene>
    <name evidence="13" type="ORF">NUM_39370</name>
</gene>
<dbReference type="Proteomes" id="UP000614996">
    <property type="component" value="Unassembled WGS sequence"/>
</dbReference>
<dbReference type="GO" id="GO:0016020">
    <property type="term" value="C:membrane"/>
    <property type="evidence" value="ECO:0007669"/>
    <property type="project" value="InterPro"/>
</dbReference>
<comment type="caution">
    <text evidence="13">The sequence shown here is derived from an EMBL/GenBank/DDBJ whole genome shotgun (WGS) entry which is preliminary data.</text>
</comment>
<dbReference type="RefSeq" id="WP_207126396.1">
    <property type="nucleotide sequence ID" value="NZ_BOPO01000076.1"/>
</dbReference>
<evidence type="ECO:0000313" key="14">
    <source>
        <dbReference type="Proteomes" id="UP000614996"/>
    </source>
</evidence>
<evidence type="ECO:0000256" key="4">
    <source>
        <dbReference type="ARBA" id="ARBA00022679"/>
    </source>
</evidence>
<name>A0A8J4AHA7_9ACTN</name>
<evidence type="ECO:0000256" key="1">
    <source>
        <dbReference type="ARBA" id="ARBA00000085"/>
    </source>
</evidence>
<feature type="domain" description="Histidine kinase/HSP90-like ATPase" evidence="11">
    <location>
        <begin position="288"/>
        <end position="423"/>
    </location>
</feature>
<sequence length="433" mass="43434">MGWPRERRWAAALGTLAIAVALFAGAFVDIPVGARVAVTVLAVLAAAIWAVLVVWRSAGTTGEALLAAGFGLLGIVSTAIAPDGLGYLISYVALIRLAMRLPVRVSAPIAAALVVLLGAVLLWAGVPVAVTAVFALGAGFMYLVGDLAALGGAARDHAERLLEQQAATRAAVEQAAVLRERGALAREVHDIVSHTFAGLALQLEAAKVLAERTDADPRLRAALAHAHQLTRSGIADTRQVVAALRGAALPGPALVATLVARARQEQGLPVEYTVTGEPRPVAPEVGLAVYRMVQEALTNTVRHAGTGARASVSVRWTAERLTVSVTDSGGAATHPAGAVDAGPATPGPSARAQPATVGAGTGPGGATPGAAGEPVTDGGTGATTPPGGWGLAGMAERAELLGGGLVAGPTGDGYSVVLRLPLTAAHDGPGEPR</sequence>
<feature type="region of interest" description="Disordered" evidence="9">
    <location>
        <begin position="325"/>
        <end position="391"/>
    </location>
</feature>
<evidence type="ECO:0000259" key="12">
    <source>
        <dbReference type="Pfam" id="PF07730"/>
    </source>
</evidence>
<keyword evidence="8" id="KW-0902">Two-component regulatory system</keyword>
<dbReference type="InterPro" id="IPR036890">
    <property type="entry name" value="HATPase_C_sf"/>
</dbReference>
<evidence type="ECO:0000256" key="2">
    <source>
        <dbReference type="ARBA" id="ARBA00012438"/>
    </source>
</evidence>
<keyword evidence="14" id="KW-1185">Reference proteome</keyword>
<reference evidence="14" key="1">
    <citation type="journal article" date="2021" name="Int. J. Syst. Evol. Microbiol.">
        <title>Actinocatenispora comari sp. nov., an endophytic actinomycete isolated from aerial parts of Comarum salesowianum.</title>
        <authorList>
            <person name="Oyunbileg N."/>
            <person name="Iizaka Y."/>
            <person name="Hamada M."/>
            <person name="Davaapurev B.O."/>
            <person name="Fukumoto A."/>
            <person name="Tsetseg B."/>
            <person name="Kato F."/>
            <person name="Tamura T."/>
            <person name="Batkhuu J."/>
            <person name="Anzai Y."/>
        </authorList>
    </citation>
    <scope>NUCLEOTIDE SEQUENCE [LARGE SCALE GENOMIC DNA]</scope>
    <source>
        <strain evidence="14">NUM-2625</strain>
    </source>
</reference>
<organism evidence="13 14">
    <name type="scientific">Actinocatenispora comari</name>
    <dbReference type="NCBI Taxonomy" id="2807577"/>
    <lineage>
        <taxon>Bacteria</taxon>
        <taxon>Bacillati</taxon>
        <taxon>Actinomycetota</taxon>
        <taxon>Actinomycetes</taxon>
        <taxon>Micromonosporales</taxon>
        <taxon>Micromonosporaceae</taxon>
        <taxon>Actinocatenispora</taxon>
    </lineage>
</organism>
<dbReference type="Pfam" id="PF07730">
    <property type="entry name" value="HisKA_3"/>
    <property type="match status" value="1"/>
</dbReference>
<evidence type="ECO:0000256" key="10">
    <source>
        <dbReference type="SAM" id="Phobius"/>
    </source>
</evidence>
<feature type="transmembrane region" description="Helical" evidence="10">
    <location>
        <begin position="105"/>
        <end position="126"/>
    </location>
</feature>
<dbReference type="InterPro" id="IPR003594">
    <property type="entry name" value="HATPase_dom"/>
</dbReference>
<dbReference type="PANTHER" id="PTHR24421:SF10">
    <property type="entry name" value="NITRATE_NITRITE SENSOR PROTEIN NARQ"/>
    <property type="match status" value="1"/>
</dbReference>